<dbReference type="Gene3D" id="2.130.10.10">
    <property type="entry name" value="YVTN repeat-like/Quinoprotein amine dehydrogenase"/>
    <property type="match status" value="1"/>
</dbReference>
<reference evidence="1 2" key="1">
    <citation type="submission" date="2017-08" db="EMBL/GenBank/DDBJ databases">
        <title>Draft genome sequence of filamentous cyanobacterium Calothrix elsteri CCALA 953.</title>
        <authorList>
            <person name="Gagunashvili A.N."/>
            <person name="Elster J."/>
            <person name="Andresson O.S."/>
        </authorList>
    </citation>
    <scope>NUCLEOTIDE SEQUENCE [LARGE SCALE GENOMIC DNA]</scope>
    <source>
        <strain evidence="1 2">CCALA 953</strain>
    </source>
</reference>
<dbReference type="InterPro" id="IPR036322">
    <property type="entry name" value="WD40_repeat_dom_sf"/>
</dbReference>
<evidence type="ECO:0000313" key="1">
    <source>
        <dbReference type="EMBL" id="PAX57940.1"/>
    </source>
</evidence>
<dbReference type="AlphaFoldDB" id="A0A2A2TL40"/>
<dbReference type="Pfam" id="PF00400">
    <property type="entry name" value="WD40"/>
    <property type="match status" value="1"/>
</dbReference>
<accession>A0A2A2TL40</accession>
<proteinExistence type="predicted"/>
<organism evidence="1 2">
    <name type="scientific">Brunnivagina elsteri CCALA 953</name>
    <dbReference type="NCBI Taxonomy" id="987040"/>
    <lineage>
        <taxon>Bacteria</taxon>
        <taxon>Bacillati</taxon>
        <taxon>Cyanobacteriota</taxon>
        <taxon>Cyanophyceae</taxon>
        <taxon>Nostocales</taxon>
        <taxon>Calotrichaceae</taxon>
        <taxon>Brunnivagina</taxon>
    </lineage>
</organism>
<comment type="caution">
    <text evidence="1">The sequence shown here is derived from an EMBL/GenBank/DDBJ whole genome shotgun (WGS) entry which is preliminary data.</text>
</comment>
<dbReference type="EMBL" id="NTFS01000068">
    <property type="protein sequence ID" value="PAX57940.1"/>
    <property type="molecule type" value="Genomic_DNA"/>
</dbReference>
<name>A0A2A2TL40_9CYAN</name>
<sequence length="95" mass="11020">MNLSFSRDGKILASSSFDGTVKILHLDKTKLQTLDLNNLLVYSYAWLHDYLQNNPNIIAILSIFNFCKYFFSGSTSGIIRLIEYLDFIIIEWSYL</sequence>
<dbReference type="InterPro" id="IPR001680">
    <property type="entry name" value="WD40_rpt"/>
</dbReference>
<gene>
    <name evidence="1" type="ORF">CK510_08680</name>
</gene>
<dbReference type="InterPro" id="IPR015943">
    <property type="entry name" value="WD40/YVTN_repeat-like_dom_sf"/>
</dbReference>
<keyword evidence="2" id="KW-1185">Reference proteome</keyword>
<evidence type="ECO:0000313" key="2">
    <source>
        <dbReference type="Proteomes" id="UP000218238"/>
    </source>
</evidence>
<dbReference type="Proteomes" id="UP000218238">
    <property type="component" value="Unassembled WGS sequence"/>
</dbReference>
<dbReference type="SUPFAM" id="SSF50978">
    <property type="entry name" value="WD40 repeat-like"/>
    <property type="match status" value="1"/>
</dbReference>
<protein>
    <submittedName>
        <fullName evidence="1">Uncharacterized protein</fullName>
    </submittedName>
</protein>